<dbReference type="AlphaFoldDB" id="A0AAU7CDR8"/>
<organism evidence="2">
    <name type="scientific">Singulisphaera sp. Ch08</name>
    <dbReference type="NCBI Taxonomy" id="3120278"/>
    <lineage>
        <taxon>Bacteria</taxon>
        <taxon>Pseudomonadati</taxon>
        <taxon>Planctomycetota</taxon>
        <taxon>Planctomycetia</taxon>
        <taxon>Isosphaerales</taxon>
        <taxon>Isosphaeraceae</taxon>
        <taxon>Singulisphaera</taxon>
    </lineage>
</organism>
<protein>
    <submittedName>
        <fullName evidence="2">Helix-turn-helix domain-containing protein</fullName>
    </submittedName>
</protein>
<evidence type="ECO:0000259" key="1">
    <source>
        <dbReference type="Pfam" id="PF13518"/>
    </source>
</evidence>
<proteinExistence type="predicted"/>
<dbReference type="Pfam" id="PF13518">
    <property type="entry name" value="HTH_28"/>
    <property type="match status" value="1"/>
</dbReference>
<name>A0AAU7CDR8_9BACT</name>
<reference evidence="2" key="1">
    <citation type="submission" date="2024-05" db="EMBL/GenBank/DDBJ databases">
        <title>Planctomycetes of the genus Singulisphaera possess chitinolytic capabilities.</title>
        <authorList>
            <person name="Ivanova A."/>
        </authorList>
    </citation>
    <scope>NUCLEOTIDE SEQUENCE</scope>
    <source>
        <strain evidence="2">Ch08T</strain>
    </source>
</reference>
<dbReference type="InterPro" id="IPR055247">
    <property type="entry name" value="InsJ-like_HTH"/>
</dbReference>
<sequence>MSIAHKLHIGRPTVYQWLHRFNEHSLAEYARGETLRYTGFTVR</sequence>
<feature type="domain" description="Insertion element IS150 protein InsJ-like helix-turn-helix" evidence="1">
    <location>
        <begin position="2"/>
        <end position="27"/>
    </location>
</feature>
<accession>A0AAU7CDR8</accession>
<dbReference type="RefSeq" id="WP_406696218.1">
    <property type="nucleotide sequence ID" value="NZ_CP155447.1"/>
</dbReference>
<dbReference type="EMBL" id="CP155447">
    <property type="protein sequence ID" value="XBH03484.1"/>
    <property type="molecule type" value="Genomic_DNA"/>
</dbReference>
<gene>
    <name evidence="2" type="ORF">V5E97_35040</name>
</gene>
<evidence type="ECO:0000313" key="2">
    <source>
        <dbReference type="EMBL" id="XBH03484.1"/>
    </source>
</evidence>